<feature type="compositionally biased region" description="Basic residues" evidence="1">
    <location>
        <begin position="352"/>
        <end position="363"/>
    </location>
</feature>
<feature type="region of interest" description="Disordered" evidence="1">
    <location>
        <begin position="270"/>
        <end position="320"/>
    </location>
</feature>
<dbReference type="PANTHER" id="PTHR12217">
    <property type="entry name" value="EUKARYOTIC TRANSLATION INITIATION FACTOR 2D"/>
    <property type="match status" value="1"/>
</dbReference>
<accession>A0A8X7STG4</accession>
<evidence type="ECO:0000256" key="1">
    <source>
        <dbReference type="SAM" id="MobiDB-lite"/>
    </source>
</evidence>
<dbReference type="Gene3D" id="3.10.400.20">
    <property type="match status" value="1"/>
</dbReference>
<dbReference type="InterPro" id="IPR039759">
    <property type="entry name" value="eIF2D_SUI1"/>
</dbReference>
<protein>
    <recommendedName>
        <fullName evidence="2">SUI1 domain-containing protein</fullName>
    </recommendedName>
</protein>
<proteinExistence type="predicted"/>
<evidence type="ECO:0000259" key="2">
    <source>
        <dbReference type="PROSITE" id="PS50296"/>
    </source>
</evidence>
<name>A0A8X7STG4_9BASI</name>
<feature type="region of interest" description="Disordered" evidence="1">
    <location>
        <begin position="558"/>
        <end position="580"/>
    </location>
</feature>
<dbReference type="Pfam" id="PF25304">
    <property type="entry name" value="WHD_eIF2D"/>
    <property type="match status" value="1"/>
</dbReference>
<dbReference type="InterPro" id="IPR041366">
    <property type="entry name" value="Pre-PUA"/>
</dbReference>
<dbReference type="AlphaFoldDB" id="A0A8X7STG4"/>
<dbReference type="InterPro" id="IPR039757">
    <property type="entry name" value="EIF2D"/>
</dbReference>
<dbReference type="PROSITE" id="PS50296">
    <property type="entry name" value="SUI1"/>
    <property type="match status" value="1"/>
</dbReference>
<comment type="caution">
    <text evidence="3">The sequence shown here is derived from an EMBL/GenBank/DDBJ whole genome shotgun (WGS) entry which is preliminary data.</text>
</comment>
<dbReference type="GO" id="GO:0003743">
    <property type="term" value="F:translation initiation factor activity"/>
    <property type="evidence" value="ECO:0007669"/>
    <property type="project" value="InterPro"/>
</dbReference>
<dbReference type="SUPFAM" id="SSF55159">
    <property type="entry name" value="eIF1-like"/>
    <property type="match status" value="1"/>
</dbReference>
<organism evidence="3 4">
    <name type="scientific">Tilletia controversa</name>
    <name type="common">dwarf bunt fungus</name>
    <dbReference type="NCBI Taxonomy" id="13291"/>
    <lineage>
        <taxon>Eukaryota</taxon>
        <taxon>Fungi</taxon>
        <taxon>Dikarya</taxon>
        <taxon>Basidiomycota</taxon>
        <taxon>Ustilaginomycotina</taxon>
        <taxon>Exobasidiomycetes</taxon>
        <taxon>Tilletiales</taxon>
        <taxon>Tilletiaceae</taxon>
        <taxon>Tilletia</taxon>
    </lineage>
</organism>
<dbReference type="InterPro" id="IPR001950">
    <property type="entry name" value="SUI1"/>
</dbReference>
<feature type="region of interest" description="Disordered" evidence="1">
    <location>
        <begin position="334"/>
        <end position="393"/>
    </location>
</feature>
<feature type="domain" description="SUI1" evidence="2">
    <location>
        <begin position="767"/>
        <end position="843"/>
    </location>
</feature>
<reference evidence="3" key="2">
    <citation type="journal article" date="2019" name="IMA Fungus">
        <title>Genome sequencing and comparison of five Tilletia species to identify candidate genes for the detection of regulated species infecting wheat.</title>
        <authorList>
            <person name="Nguyen H.D.T."/>
            <person name="Sultana T."/>
            <person name="Kesanakurti P."/>
            <person name="Hambleton S."/>
        </authorList>
    </citation>
    <scope>NUCLEOTIDE SEQUENCE</scope>
    <source>
        <strain evidence="3">DAOMC 236426</strain>
    </source>
</reference>
<dbReference type="Proteomes" id="UP000077684">
    <property type="component" value="Unassembled WGS sequence"/>
</dbReference>
<dbReference type="InterPro" id="IPR036877">
    <property type="entry name" value="SUI1_dom_sf"/>
</dbReference>
<dbReference type="GO" id="GO:0001731">
    <property type="term" value="P:formation of translation preinitiation complex"/>
    <property type="evidence" value="ECO:0007669"/>
    <property type="project" value="InterPro"/>
</dbReference>
<dbReference type="EMBL" id="LWDE02001426">
    <property type="protein sequence ID" value="KAE8240968.1"/>
    <property type="molecule type" value="Genomic_DNA"/>
</dbReference>
<dbReference type="Gene3D" id="3.30.780.10">
    <property type="entry name" value="SUI1-like domain"/>
    <property type="match status" value="1"/>
</dbReference>
<dbReference type="InterPro" id="IPR057429">
    <property type="entry name" value="WH_eIF2D"/>
</dbReference>
<dbReference type="Pfam" id="PF17832">
    <property type="entry name" value="Pre-PUA"/>
    <property type="match status" value="1"/>
</dbReference>
<dbReference type="Pfam" id="PF01253">
    <property type="entry name" value="SUI1"/>
    <property type="match status" value="1"/>
</dbReference>
<gene>
    <name evidence="3" type="ORF">A4X06_0g7709</name>
</gene>
<dbReference type="CDD" id="cd11608">
    <property type="entry name" value="eIF2D_C"/>
    <property type="match status" value="1"/>
</dbReference>
<keyword evidence="4" id="KW-1185">Reference proteome</keyword>
<evidence type="ECO:0000313" key="3">
    <source>
        <dbReference type="EMBL" id="KAE8240968.1"/>
    </source>
</evidence>
<feature type="compositionally biased region" description="Basic and acidic residues" evidence="1">
    <location>
        <begin position="375"/>
        <end position="390"/>
    </location>
</feature>
<feature type="compositionally biased region" description="Low complexity" evidence="1">
    <location>
        <begin position="562"/>
        <end position="572"/>
    </location>
</feature>
<evidence type="ECO:0000313" key="4">
    <source>
        <dbReference type="Proteomes" id="UP000077684"/>
    </source>
</evidence>
<feature type="compositionally biased region" description="Acidic residues" evidence="1">
    <location>
        <begin position="311"/>
        <end position="320"/>
    </location>
</feature>
<reference evidence="3" key="1">
    <citation type="submission" date="2016-04" db="EMBL/GenBank/DDBJ databases">
        <authorList>
            <person name="Nguyen H.D."/>
            <person name="Samba Siva P."/>
            <person name="Cullis J."/>
            <person name="Levesque C.A."/>
            <person name="Hambleton S."/>
        </authorList>
    </citation>
    <scope>NUCLEOTIDE SEQUENCE</scope>
    <source>
        <strain evidence="3">DAOMC 236426</strain>
    </source>
</reference>
<sequence>MFKKSAQLKTSNPLKSSDRRKLLAHLQLAYPVLAHAPPQILARLVPDGLRVASALTSADDKCCFYTDDDGVPLWFELGAQVGVALSAAKGKKSTKATAPGTKNGAGQPPRVEGEVIPTLYALWIHPFILPQLTTWAAVIDDHLLAGSALMVPGLCPPPHTFRPCPLQLPPASSASTSATASLAAPTTAELPRAHSLVAITQSDSFIPLVVARLELSGENLIDLRSQPGGKGKAARVVHSFRDTIWEMGGKVKPPAEADFELAELVQQPEGSGVVAGGEQGQAGASAETNGEPKDAADAEGEGAGVTNEGETKDEEEEEEDLAAALEAVLMGANNQDEDEGTAPTQTSAEHTRKAKGKGKKAKHTHDPQPSDSINGDDHHQAEQHAPDHNNHAPSLSATQVDVVLRLALLNALSSLTPESASALLPLPASSLYSAHVLPGRPSHLPPRVGKGKGKAKATWLGWEDWKVRTSVAVGDDVEDGDGEGGEVRVLAEEADVKRSSAKQLKKWIKAAEKDGLLKAKDVRGELTVVELNVAHAELSKWTQLWTLADESAKAAAEEDAALGEGAPASASAAKKKDKNSPDRMGILVQSFYGVKSEATRQLFEVFGLEHDSIQSASSLRMALSDYITKRALAHPTNQALVRPGDDPALAMALNASEGSGTKAKKQKKVAAAGSEAAATATESAPPKEIMPEIKPMRRDDLARKLQDVLQEYHRLSFVRTSTANAILAAQTRPDPLSSSLLASETFQASLKEDERVGMLTKGPSTPISVSIKQRQGRKTVTLISGLEPYGVDPKVLAGELAREVGASTSVSALPGSTVKRPRVEVLVQGDVRRALFAYLEEEAGLDVARLVCVRDEVGGRKK</sequence>
<dbReference type="PANTHER" id="PTHR12217:SF4">
    <property type="entry name" value="EUKARYOTIC TRANSLATION INITIATION FACTOR 2D"/>
    <property type="match status" value="1"/>
</dbReference>